<dbReference type="Proteomes" id="UP000483820">
    <property type="component" value="Chromosome V"/>
</dbReference>
<dbReference type="GeneID" id="9808704"/>
<reference evidence="1 2" key="1">
    <citation type="submission" date="2019-12" db="EMBL/GenBank/DDBJ databases">
        <title>Chromosome-level assembly of the Caenorhabditis remanei genome.</title>
        <authorList>
            <person name="Teterina A.A."/>
            <person name="Willis J.H."/>
            <person name="Phillips P.C."/>
        </authorList>
    </citation>
    <scope>NUCLEOTIDE SEQUENCE [LARGE SCALE GENOMIC DNA]</scope>
    <source>
        <strain evidence="1 2">PX506</strain>
        <tissue evidence="1">Whole organism</tissue>
    </source>
</reference>
<dbReference type="KEGG" id="crq:GCK72_020852"/>
<dbReference type="EMBL" id="WUAV01000005">
    <property type="protein sequence ID" value="KAF1754292.1"/>
    <property type="molecule type" value="Genomic_DNA"/>
</dbReference>
<dbReference type="AlphaFoldDB" id="A0A6A5GID2"/>
<dbReference type="CTD" id="9808704"/>
<evidence type="ECO:0000313" key="1">
    <source>
        <dbReference type="EMBL" id="KAF1754292.1"/>
    </source>
</evidence>
<dbReference type="RefSeq" id="XP_053582755.1">
    <property type="nucleotide sequence ID" value="XM_053733842.1"/>
</dbReference>
<gene>
    <name evidence="1" type="ORF">GCK72_020852</name>
</gene>
<accession>A0A6A5GID2</accession>
<sequence length="275" mass="31802">MEVNDLWQRFERLVVCRYHEDWFELRTEEIQFDSSKPEKTLRVTLKHRCTLVIKLTDQNRRKRKSDAPLVVGLINIHEVTKNNQIGKLILSCTVDLDWLSLDPENGFVETDSFDLDPGNYFVIFTFISKKLPFEYEFIIKSSSPIDHISYDFVTFENNLASHKSLLRMIESEKCGIEIREGLVLHEYSRDNFLVLMAENKTKDPICISVIAKCDLKLCSIHGIDSEDFVKIVQELNEPADHSAVYLTIPAKSKCVIGTVCAFSDKMKLEKQTEET</sequence>
<name>A0A6A5GID2_CAERE</name>
<organism evidence="1 2">
    <name type="scientific">Caenorhabditis remanei</name>
    <name type="common">Caenorhabditis vulgaris</name>
    <dbReference type="NCBI Taxonomy" id="31234"/>
    <lineage>
        <taxon>Eukaryota</taxon>
        <taxon>Metazoa</taxon>
        <taxon>Ecdysozoa</taxon>
        <taxon>Nematoda</taxon>
        <taxon>Chromadorea</taxon>
        <taxon>Rhabditida</taxon>
        <taxon>Rhabditina</taxon>
        <taxon>Rhabditomorpha</taxon>
        <taxon>Rhabditoidea</taxon>
        <taxon>Rhabditidae</taxon>
        <taxon>Peloderinae</taxon>
        <taxon>Caenorhabditis</taxon>
    </lineage>
</organism>
<protein>
    <submittedName>
        <fullName evidence="1">Uncharacterized protein</fullName>
    </submittedName>
</protein>
<comment type="caution">
    <text evidence="1">The sequence shown here is derived from an EMBL/GenBank/DDBJ whole genome shotgun (WGS) entry which is preliminary data.</text>
</comment>
<proteinExistence type="predicted"/>
<evidence type="ECO:0000313" key="2">
    <source>
        <dbReference type="Proteomes" id="UP000483820"/>
    </source>
</evidence>